<protein>
    <submittedName>
        <fullName evidence="1">Thioredoxin family protein</fullName>
    </submittedName>
</protein>
<reference evidence="1" key="2">
    <citation type="submission" date="2024-06" db="EMBL/GenBank/DDBJ databases">
        <authorList>
            <person name="Plum-Jensen L.E."/>
            <person name="Schramm A."/>
            <person name="Marshall I.P.G."/>
        </authorList>
    </citation>
    <scope>NUCLEOTIDE SEQUENCE</scope>
    <source>
        <strain evidence="1">Rat1</strain>
    </source>
</reference>
<gene>
    <name evidence="1" type="ORF">Q3M24_18645</name>
</gene>
<dbReference type="AlphaFoldDB" id="A0AAU8LTW4"/>
<proteinExistence type="predicted"/>
<dbReference type="EMBL" id="CP159373">
    <property type="protein sequence ID" value="XCN72298.1"/>
    <property type="molecule type" value="Genomic_DNA"/>
</dbReference>
<name>A0AAU8LTW4_9BACT</name>
<evidence type="ECO:0000313" key="1">
    <source>
        <dbReference type="EMBL" id="XCN72298.1"/>
    </source>
</evidence>
<reference evidence="1" key="1">
    <citation type="journal article" date="2024" name="Syst. Appl. Microbiol.">
        <title>First single-strain enrichments of Electrothrix cable bacteria, description of E. aestuarii sp. nov. and E. rattekaaiensis sp. nov., and proposal of a cable bacteria taxonomy following the rules of the SeqCode.</title>
        <authorList>
            <person name="Plum-Jensen L.E."/>
            <person name="Schramm A."/>
            <person name="Marshall I.P.G."/>
        </authorList>
    </citation>
    <scope>NUCLEOTIDE SEQUENCE</scope>
    <source>
        <strain evidence="1">Rat1</strain>
    </source>
</reference>
<dbReference type="SUPFAM" id="SSF52833">
    <property type="entry name" value="Thioredoxin-like"/>
    <property type="match status" value="1"/>
</dbReference>
<accession>A0AAU8LTW4</accession>
<dbReference type="CDD" id="cd02947">
    <property type="entry name" value="TRX_family"/>
    <property type="match status" value="1"/>
</dbReference>
<dbReference type="KEGG" id="eaj:Q3M24_18645"/>
<sequence>MLYQSSTLYNERTINSLVPNFLWEILSPEWLTDYETALSFAQQMDKIILVHFTSSDVCQYCDYLKKEVYYTLQFVRWATKNAILLKIDLPAYKSLPEHIVAQNKGLKKKYSISCYPTVIGLYPDGTERGRLEGYYPGTGVADWLRGFNKITMLTP</sequence>
<organism evidence="1">
    <name type="scientific">Candidatus Electrothrix aestuarii</name>
    <dbReference type="NCBI Taxonomy" id="3062594"/>
    <lineage>
        <taxon>Bacteria</taxon>
        <taxon>Pseudomonadati</taxon>
        <taxon>Thermodesulfobacteriota</taxon>
        <taxon>Desulfobulbia</taxon>
        <taxon>Desulfobulbales</taxon>
        <taxon>Desulfobulbaceae</taxon>
        <taxon>Candidatus Electrothrix</taxon>
    </lineage>
</organism>
<dbReference type="Gene3D" id="3.40.30.10">
    <property type="entry name" value="Glutaredoxin"/>
    <property type="match status" value="1"/>
</dbReference>
<dbReference type="Pfam" id="PF13899">
    <property type="entry name" value="Thioredoxin_7"/>
    <property type="match status" value="1"/>
</dbReference>
<dbReference type="InterPro" id="IPR036249">
    <property type="entry name" value="Thioredoxin-like_sf"/>
</dbReference>